<evidence type="ECO:0008006" key="4">
    <source>
        <dbReference type="Google" id="ProtNLM"/>
    </source>
</evidence>
<feature type="transmembrane region" description="Helical" evidence="1">
    <location>
        <begin position="6"/>
        <end position="23"/>
    </location>
</feature>
<sequence>MNILMLTCNIAIPVLMILIGILFKCNSYKKIGKTLDLIIPIAMFFNGFSHGEREHLCKNTNKLVSVNRKYGLIWSISGACTLLFTMILLILNKSNIYNISVTLLEIECLILVAVCVTVEYILKRKFNKKINEQY</sequence>
<dbReference type="AlphaFoldDB" id="A0A6M0SV68"/>
<evidence type="ECO:0000313" key="2">
    <source>
        <dbReference type="EMBL" id="NFA59053.1"/>
    </source>
</evidence>
<proteinExistence type="predicted"/>
<dbReference type="EMBL" id="SGJP01000002">
    <property type="protein sequence ID" value="NFA59053.1"/>
    <property type="molecule type" value="Genomic_DNA"/>
</dbReference>
<evidence type="ECO:0000256" key="1">
    <source>
        <dbReference type="SAM" id="Phobius"/>
    </source>
</evidence>
<organism evidence="2 3">
    <name type="scientific">Clostridium botulinum</name>
    <dbReference type="NCBI Taxonomy" id="1491"/>
    <lineage>
        <taxon>Bacteria</taxon>
        <taxon>Bacillati</taxon>
        <taxon>Bacillota</taxon>
        <taxon>Clostridia</taxon>
        <taxon>Eubacteriales</taxon>
        <taxon>Clostridiaceae</taxon>
        <taxon>Clostridium</taxon>
    </lineage>
</organism>
<comment type="caution">
    <text evidence="2">The sequence shown here is derived from an EMBL/GenBank/DDBJ whole genome shotgun (WGS) entry which is preliminary data.</text>
</comment>
<feature type="transmembrane region" description="Helical" evidence="1">
    <location>
        <begin position="97"/>
        <end position="122"/>
    </location>
</feature>
<name>A0A6M0SV68_CLOBO</name>
<protein>
    <recommendedName>
        <fullName evidence="4">SdpI family protein</fullName>
    </recommendedName>
</protein>
<dbReference type="Proteomes" id="UP000473089">
    <property type="component" value="Unassembled WGS sequence"/>
</dbReference>
<keyword evidence="1" id="KW-0812">Transmembrane</keyword>
<gene>
    <name evidence="2" type="ORF">EXM42_01150</name>
</gene>
<keyword evidence="1" id="KW-0472">Membrane</keyword>
<feature type="transmembrane region" description="Helical" evidence="1">
    <location>
        <begin position="72"/>
        <end position="91"/>
    </location>
</feature>
<accession>A0A6M0SV68</accession>
<evidence type="ECO:0000313" key="3">
    <source>
        <dbReference type="Proteomes" id="UP000473089"/>
    </source>
</evidence>
<keyword evidence="1" id="KW-1133">Transmembrane helix</keyword>
<reference evidence="2 3" key="1">
    <citation type="submission" date="2019-02" db="EMBL/GenBank/DDBJ databases">
        <title>Genome sequencing of Clostridium botulinum clinical isolates.</title>
        <authorList>
            <person name="Brunt J."/>
            <person name="Van Vliet A.H.M."/>
            <person name="Stringer S.C."/>
            <person name="Grant K.A."/>
            <person name="Carter A.C."/>
            <person name="Peck M.W."/>
        </authorList>
    </citation>
    <scope>NUCLEOTIDE SEQUENCE [LARGE SCALE GENOMIC DNA]</scope>
    <source>
        <strain evidence="2 3">R1125/03</strain>
    </source>
</reference>